<dbReference type="SUPFAM" id="SSF46565">
    <property type="entry name" value="Chaperone J-domain"/>
    <property type="match status" value="1"/>
</dbReference>
<dbReference type="Pfam" id="PF00582">
    <property type="entry name" value="Usp"/>
    <property type="match status" value="1"/>
</dbReference>
<dbReference type="InterPro" id="IPR006016">
    <property type="entry name" value="UspA"/>
</dbReference>
<keyword evidence="4" id="KW-1185">Reference proteome</keyword>
<dbReference type="PROSITE" id="PS50076">
    <property type="entry name" value="DNAJ_2"/>
    <property type="match status" value="1"/>
</dbReference>
<dbReference type="FunFam" id="1.10.287.110:FF:000110">
    <property type="entry name" value="DnaJ domain protein (AFU_orthologue AFUA_2G13210)"/>
    <property type="match status" value="1"/>
</dbReference>
<dbReference type="PRINTS" id="PR00625">
    <property type="entry name" value="JDOMAIN"/>
</dbReference>
<protein>
    <recommendedName>
        <fullName evidence="2">J domain-containing protein</fullName>
    </recommendedName>
</protein>
<sequence length="1053" mass="116327">MAKGAKTNDVPEQPPSVEEDLYQILGVQSDATPDAIKTAYKKSALKNHPDKVSEDAREEANAKFQRIALAYAVLSDERRRKTYDRTGRTEESLADDEDFDWMDFYREQLSAMLDTRAISEFQKKYQGSDEERQDLLETFEKFEGSMDHVYDSVMLSNVLDDDVRFRAIIDKAIADGEVENFPKYSKETEEQRQMRVKRAQKEAKQAEKLAKKVDADKKKKAAASSKASSGSVAGEDDLLAMISKRQQDRGQGFLAQLEEKYGGNRKKRGAVDEPPEEAFAAVGARKKSKDTKPKSKKAPSLAPHLSTFALSPSSIARTHSQELQIESQRHSQLVCAARSAQDPQQRVPEYIVRHKVGDLLHIPRARDPRWSSGMADPHRRLSPPEAEPHAMSSHTERIPLGSSEGSEGPNIHPTSSNPSVPDKGQKSLDKKSSGQKHSGFSRVVQNLLKKKRRSSKSATTGAASSGRRERRSPEEPFASSPLRISSTVMPSAPSSPERPKADTDDTHDTPRRSLDAIDSEKHHQVSTEAVTEKDDDNKSEVALERAAKRQSRDKVQGKRGMAAMMSGWESKLFHRSSSRGRDASGNSSRRGSSLDSKPISSSQQRRSPSIHSPHPGRKVTFSDEHAAELKRKMADDVYHSDDDLPKRSSRLPDYVNPAHDEETGVRLAKDVFDRDKNILESSDEETDKSFSDDDNVGLGQWRAPKKKGVEVSVLMPGDFASSSGDKSSTGNITSRDTEKNKKPRKSALKSVVHPQTSFDIPTPRTQSAAGTPYGSEDEAEKEDIHRAQQLSIVMSDIDNRVPNRSIRTIVRDQFTTMQEEADVGRRHQRKFLVALDLSAESDYALEWAIGGVLRDGDTLYAMYAIHEDGNTQSVQVGEGAKAMKDANAVVGTQTKEVSQGHHHAASRNLFGRLGPAAAGKLSSTESRASSAAEAERVKAVEIITKDCLHLLRKTLLQVRIVVEVIHCKSPKLLVTEAIDELEPTMAIVGARGQSALKGVLLGSFSNYLLSNSSVPVMVARRKLQRSQSGSRASKIRLSNNLKTPKSLIDAKVE</sequence>
<dbReference type="InterPro" id="IPR014729">
    <property type="entry name" value="Rossmann-like_a/b/a_fold"/>
</dbReference>
<feature type="region of interest" description="Disordered" evidence="1">
    <location>
        <begin position="366"/>
        <end position="700"/>
    </location>
</feature>
<feature type="compositionally biased region" description="Polar residues" evidence="1">
    <location>
        <begin position="753"/>
        <end position="769"/>
    </location>
</feature>
<feature type="compositionally biased region" description="Polar residues" evidence="1">
    <location>
        <begin position="482"/>
        <end position="494"/>
    </location>
</feature>
<dbReference type="InterPro" id="IPR018253">
    <property type="entry name" value="DnaJ_domain_CS"/>
</dbReference>
<dbReference type="OrthoDB" id="992776at2759"/>
<dbReference type="Gene3D" id="1.10.287.110">
    <property type="entry name" value="DnaJ domain"/>
    <property type="match status" value="1"/>
</dbReference>
<dbReference type="InterPro" id="IPR036869">
    <property type="entry name" value="J_dom_sf"/>
</dbReference>
<feature type="region of interest" description="Disordered" evidence="1">
    <location>
        <begin position="258"/>
        <end position="306"/>
    </location>
</feature>
<evidence type="ECO:0000259" key="2">
    <source>
        <dbReference type="PROSITE" id="PS50076"/>
    </source>
</evidence>
<feature type="compositionally biased region" description="Polar residues" evidence="1">
    <location>
        <begin position="720"/>
        <end position="734"/>
    </location>
</feature>
<dbReference type="AlphaFoldDB" id="A0A1V6P766"/>
<dbReference type="InterPro" id="IPR001623">
    <property type="entry name" value="DnaJ_domain"/>
</dbReference>
<feature type="compositionally biased region" description="Polar residues" evidence="1">
    <location>
        <begin position="584"/>
        <end position="595"/>
    </location>
</feature>
<dbReference type="CDD" id="cd06257">
    <property type="entry name" value="DnaJ"/>
    <property type="match status" value="1"/>
</dbReference>
<dbReference type="InterPro" id="IPR052594">
    <property type="entry name" value="J_domain-containing_protein"/>
</dbReference>
<feature type="compositionally biased region" description="Basic and acidic residues" evidence="1">
    <location>
        <begin position="185"/>
        <end position="217"/>
    </location>
</feature>
<name>A0A1V6P766_PENDC</name>
<dbReference type="GO" id="GO:0005737">
    <property type="term" value="C:cytoplasm"/>
    <property type="evidence" value="ECO:0007669"/>
    <property type="project" value="TreeGrafter"/>
</dbReference>
<dbReference type="PRINTS" id="PR01438">
    <property type="entry name" value="UNVRSLSTRESS"/>
</dbReference>
<feature type="compositionally biased region" description="Basic residues" evidence="1">
    <location>
        <begin position="284"/>
        <end position="297"/>
    </location>
</feature>
<dbReference type="InterPro" id="IPR006015">
    <property type="entry name" value="Universal_stress_UspA"/>
</dbReference>
<organism evidence="3 4">
    <name type="scientific">Penicillium decumbens</name>
    <dbReference type="NCBI Taxonomy" id="69771"/>
    <lineage>
        <taxon>Eukaryota</taxon>
        <taxon>Fungi</taxon>
        <taxon>Dikarya</taxon>
        <taxon>Ascomycota</taxon>
        <taxon>Pezizomycotina</taxon>
        <taxon>Eurotiomycetes</taxon>
        <taxon>Eurotiomycetidae</taxon>
        <taxon>Eurotiales</taxon>
        <taxon>Aspergillaceae</taxon>
        <taxon>Penicillium</taxon>
    </lineage>
</organism>
<dbReference type="Gene3D" id="3.40.50.620">
    <property type="entry name" value="HUPs"/>
    <property type="match status" value="1"/>
</dbReference>
<evidence type="ECO:0000313" key="3">
    <source>
        <dbReference type="EMBL" id="OQD72841.1"/>
    </source>
</evidence>
<feature type="compositionally biased region" description="Low complexity" evidence="1">
    <location>
        <begin position="596"/>
        <end position="612"/>
    </location>
</feature>
<feature type="compositionally biased region" description="Basic and acidic residues" evidence="1">
    <location>
        <begin position="658"/>
        <end position="678"/>
    </location>
</feature>
<feature type="region of interest" description="Disordered" evidence="1">
    <location>
        <begin position="716"/>
        <end position="783"/>
    </location>
</feature>
<dbReference type="EMBL" id="MDYL01000018">
    <property type="protein sequence ID" value="OQD72841.1"/>
    <property type="molecule type" value="Genomic_DNA"/>
</dbReference>
<dbReference type="GO" id="GO:0031072">
    <property type="term" value="F:heat shock protein binding"/>
    <property type="evidence" value="ECO:0007669"/>
    <property type="project" value="TreeGrafter"/>
</dbReference>
<dbReference type="PANTHER" id="PTHR44144">
    <property type="entry name" value="DNAJ HOMOLOG SUBFAMILY C MEMBER 9"/>
    <property type="match status" value="1"/>
</dbReference>
<dbReference type="Pfam" id="PF00226">
    <property type="entry name" value="DnaJ"/>
    <property type="match status" value="1"/>
</dbReference>
<accession>A0A1V6P766</accession>
<feature type="compositionally biased region" description="Basic and acidic residues" evidence="1">
    <location>
        <begin position="497"/>
        <end position="556"/>
    </location>
</feature>
<feature type="region of interest" description="Disordered" evidence="1">
    <location>
        <begin position="185"/>
        <end position="230"/>
    </location>
</feature>
<dbReference type="CDD" id="cd23659">
    <property type="entry name" value="USP_At3g01520-like"/>
    <property type="match status" value="1"/>
</dbReference>
<reference evidence="4" key="1">
    <citation type="journal article" date="2017" name="Nat. Microbiol.">
        <title>Global analysis of biosynthetic gene clusters reveals vast potential of secondary metabolite production in Penicillium species.</title>
        <authorList>
            <person name="Nielsen J.C."/>
            <person name="Grijseels S."/>
            <person name="Prigent S."/>
            <person name="Ji B."/>
            <person name="Dainat J."/>
            <person name="Nielsen K.F."/>
            <person name="Frisvad J.C."/>
            <person name="Workman M."/>
            <person name="Nielsen J."/>
        </authorList>
    </citation>
    <scope>NUCLEOTIDE SEQUENCE [LARGE SCALE GENOMIC DNA]</scope>
    <source>
        <strain evidence="4">IBT 11843</strain>
    </source>
</reference>
<evidence type="ECO:0000256" key="1">
    <source>
        <dbReference type="SAM" id="MobiDB-lite"/>
    </source>
</evidence>
<gene>
    <name evidence="3" type="ORF">PENDEC_c018G05525</name>
</gene>
<feature type="compositionally biased region" description="Basic and acidic residues" evidence="1">
    <location>
        <begin position="423"/>
        <end position="432"/>
    </location>
</feature>
<dbReference type="InterPro" id="IPR056453">
    <property type="entry name" value="HTH_DNAJC9"/>
</dbReference>
<dbReference type="Pfam" id="PF23302">
    <property type="entry name" value="HTH_DNAJC9"/>
    <property type="match status" value="1"/>
</dbReference>
<feature type="domain" description="J" evidence="2">
    <location>
        <begin position="20"/>
        <end position="87"/>
    </location>
</feature>
<dbReference type="SUPFAM" id="SSF52402">
    <property type="entry name" value="Adenine nucleotide alpha hydrolases-like"/>
    <property type="match status" value="1"/>
</dbReference>
<dbReference type="GO" id="GO:0005634">
    <property type="term" value="C:nucleus"/>
    <property type="evidence" value="ECO:0007669"/>
    <property type="project" value="TreeGrafter"/>
</dbReference>
<dbReference type="Proteomes" id="UP000191522">
    <property type="component" value="Unassembled WGS sequence"/>
</dbReference>
<dbReference type="PROSITE" id="PS00636">
    <property type="entry name" value="DNAJ_1"/>
    <property type="match status" value="1"/>
</dbReference>
<comment type="caution">
    <text evidence="3">The sequence shown here is derived from an EMBL/GenBank/DDBJ whole genome shotgun (WGS) entry which is preliminary data.</text>
</comment>
<dbReference type="SMART" id="SM00271">
    <property type="entry name" value="DnaJ"/>
    <property type="match status" value="1"/>
</dbReference>
<evidence type="ECO:0000313" key="4">
    <source>
        <dbReference type="Proteomes" id="UP000191522"/>
    </source>
</evidence>
<dbReference type="PANTHER" id="PTHR44144:SF1">
    <property type="entry name" value="DNAJ HOMOLOG SUBFAMILY C MEMBER 9"/>
    <property type="match status" value="1"/>
</dbReference>
<feature type="compositionally biased region" description="Basic and acidic residues" evidence="1">
    <location>
        <begin position="620"/>
        <end position="646"/>
    </location>
</feature>
<proteinExistence type="predicted"/>
<feature type="compositionally biased region" description="Low complexity" evidence="1">
    <location>
        <begin position="456"/>
        <end position="465"/>
    </location>
</feature>